<evidence type="ECO:0000256" key="14">
    <source>
        <dbReference type="ARBA" id="ARBA00022991"/>
    </source>
</evidence>
<evidence type="ECO:0000256" key="17">
    <source>
        <dbReference type="SAM" id="MobiDB-lite"/>
    </source>
</evidence>
<dbReference type="InterPro" id="IPR035965">
    <property type="entry name" value="PAS-like_dom_sf"/>
</dbReference>
<keyword evidence="9" id="KW-0808">Transferase</keyword>
<evidence type="ECO:0000256" key="9">
    <source>
        <dbReference type="ARBA" id="ARBA00022679"/>
    </source>
</evidence>
<keyword evidence="10" id="KW-0677">Repeat</keyword>
<dbReference type="Gene3D" id="3.30.565.10">
    <property type="entry name" value="Histidine kinase-like ATPase, C-terminal domain"/>
    <property type="match status" value="1"/>
</dbReference>
<dbReference type="EMBL" id="AP024145">
    <property type="protein sequence ID" value="BCM82698.1"/>
    <property type="molecule type" value="Genomic_DNA"/>
</dbReference>
<dbReference type="PROSITE" id="PS50109">
    <property type="entry name" value="HIS_KIN"/>
    <property type="match status" value="1"/>
</dbReference>
<evidence type="ECO:0000256" key="1">
    <source>
        <dbReference type="ARBA" id="ARBA00000085"/>
    </source>
</evidence>
<feature type="compositionally biased region" description="Gly residues" evidence="17">
    <location>
        <begin position="370"/>
        <end position="391"/>
    </location>
</feature>
<dbReference type="Gene3D" id="3.30.450.20">
    <property type="entry name" value="PAS domain"/>
    <property type="match status" value="1"/>
</dbReference>
<comment type="catalytic activity">
    <reaction evidence="1">
        <text>ATP + protein L-histidine = ADP + protein N-phospho-L-histidine.</text>
        <dbReference type="EC" id="2.7.13.3"/>
    </reaction>
</comment>
<dbReference type="SUPFAM" id="SSF55785">
    <property type="entry name" value="PYP-like sensor domain (PAS domain)"/>
    <property type="match status" value="1"/>
</dbReference>
<dbReference type="SMART" id="SM00911">
    <property type="entry name" value="HWE_HK"/>
    <property type="match status" value="1"/>
</dbReference>
<dbReference type="InterPro" id="IPR001610">
    <property type="entry name" value="PAC"/>
</dbReference>
<keyword evidence="6" id="KW-0716">Sensory transduction</keyword>
<accession>A0A8H9C515</accession>
<dbReference type="PROSITE" id="PS50113">
    <property type="entry name" value="PAC"/>
    <property type="match status" value="1"/>
</dbReference>
<evidence type="ECO:0000256" key="4">
    <source>
        <dbReference type="ARBA" id="ARBA00022543"/>
    </source>
</evidence>
<evidence type="ECO:0000259" key="19">
    <source>
        <dbReference type="PROSITE" id="PS50112"/>
    </source>
</evidence>
<evidence type="ECO:0000256" key="3">
    <source>
        <dbReference type="ARBA" id="ARBA00021740"/>
    </source>
</evidence>
<evidence type="ECO:0000256" key="2">
    <source>
        <dbReference type="ARBA" id="ARBA00012438"/>
    </source>
</evidence>
<dbReference type="EC" id="2.7.13.3" evidence="2"/>
<dbReference type="PROSITE" id="PS50112">
    <property type="entry name" value="PAS"/>
    <property type="match status" value="1"/>
</dbReference>
<dbReference type="InterPro" id="IPR000014">
    <property type="entry name" value="PAS"/>
</dbReference>
<evidence type="ECO:0000313" key="21">
    <source>
        <dbReference type="EMBL" id="BCM82698.1"/>
    </source>
</evidence>
<proteinExistence type="predicted"/>
<evidence type="ECO:0000256" key="5">
    <source>
        <dbReference type="ARBA" id="ARBA00022553"/>
    </source>
</evidence>
<evidence type="ECO:0000256" key="15">
    <source>
        <dbReference type="ARBA" id="ARBA00023026"/>
    </source>
</evidence>
<dbReference type="InterPro" id="IPR011495">
    <property type="entry name" value="Sig_transdc_His_kin_sub2_dim/P"/>
</dbReference>
<dbReference type="Pfam" id="PF13426">
    <property type="entry name" value="PAS_9"/>
    <property type="match status" value="1"/>
</dbReference>
<dbReference type="InterPro" id="IPR036890">
    <property type="entry name" value="HATPase_C_sf"/>
</dbReference>
<dbReference type="InterPro" id="IPR003594">
    <property type="entry name" value="HATPase_dom"/>
</dbReference>
<evidence type="ECO:0000259" key="18">
    <source>
        <dbReference type="PROSITE" id="PS50109"/>
    </source>
</evidence>
<organism evidence="21 22">
    <name type="scientific">Methylobacterium indicum</name>
    <dbReference type="NCBI Taxonomy" id="1775910"/>
    <lineage>
        <taxon>Bacteria</taxon>
        <taxon>Pseudomonadati</taxon>
        <taxon>Pseudomonadota</taxon>
        <taxon>Alphaproteobacteria</taxon>
        <taxon>Hyphomicrobiales</taxon>
        <taxon>Methylobacteriaceae</taxon>
        <taxon>Methylobacterium</taxon>
    </lineage>
</organism>
<dbReference type="GO" id="GO:0009881">
    <property type="term" value="F:photoreceptor activity"/>
    <property type="evidence" value="ECO:0007669"/>
    <property type="project" value="UniProtKB-KW"/>
</dbReference>
<dbReference type="SUPFAM" id="SSF55874">
    <property type="entry name" value="ATPase domain of HSP90 chaperone/DNA topoisomerase II/histidine kinase"/>
    <property type="match status" value="1"/>
</dbReference>
<keyword evidence="16" id="KW-0675">Receptor</keyword>
<evidence type="ECO:0000256" key="6">
    <source>
        <dbReference type="ARBA" id="ARBA00022606"/>
    </source>
</evidence>
<dbReference type="Proteomes" id="UP000663508">
    <property type="component" value="Chromosome"/>
</dbReference>
<sequence>MIGLDAPRQAEAGPAQATDLSNEARFADAFRASETPMIMTDPGRPDNPIVFANPAFCRVTGYEAHEVIGRNCRFLQGPDTDPAAIARVREAVAHGEPIQVDLLNYRKDGRPFWNAMSLSPVRDERGTVSSYFALLSDVTGTRQAERALMREKEFLAQDVEARNRALQSALDQQTALLHEVDHRVKNNLQVISSLVLLKARRAQDAACREVLRSMADRIGALATVHRLLYTLDDVSRFDLRDFADDFAIELGAGIDPERIALTVEVEALAVPASMAAPLALLMHELAVNAVRHAFPGDRRGRIAITARREGDRLVLEVWDDGIGLPDAPVNPEAFGRDLVGMLVRQLRGSLVVEDLAPGTRAHVVLPLGSGSSGSGSSGSGSGSGPGSGPGR</sequence>
<evidence type="ECO:0000256" key="11">
    <source>
        <dbReference type="ARBA" id="ARBA00022741"/>
    </source>
</evidence>
<feature type="domain" description="PAS" evidence="19">
    <location>
        <begin position="22"/>
        <end position="95"/>
    </location>
</feature>
<dbReference type="CDD" id="cd00130">
    <property type="entry name" value="PAS"/>
    <property type="match status" value="1"/>
</dbReference>
<evidence type="ECO:0000256" key="10">
    <source>
        <dbReference type="ARBA" id="ARBA00022737"/>
    </source>
</evidence>
<gene>
    <name evidence="21" type="primary">lovK</name>
    <name evidence="21" type="ORF">mvi_11590</name>
</gene>
<evidence type="ECO:0000259" key="20">
    <source>
        <dbReference type="PROSITE" id="PS50113"/>
    </source>
</evidence>
<keyword evidence="4" id="KW-0600">Photoreceptor protein</keyword>
<dbReference type="Pfam" id="PF07568">
    <property type="entry name" value="HisKA_2"/>
    <property type="match status" value="1"/>
</dbReference>
<keyword evidence="7" id="KW-0285">Flavoprotein</keyword>
<evidence type="ECO:0000256" key="7">
    <source>
        <dbReference type="ARBA" id="ARBA00022630"/>
    </source>
</evidence>
<keyword evidence="15" id="KW-0843">Virulence</keyword>
<dbReference type="NCBIfam" id="TIGR00229">
    <property type="entry name" value="sensory_box"/>
    <property type="match status" value="1"/>
</dbReference>
<feature type="domain" description="Histidine kinase" evidence="18">
    <location>
        <begin position="179"/>
        <end position="369"/>
    </location>
</feature>
<protein>
    <recommendedName>
        <fullName evidence="3">Blue-light-activated histidine kinase</fullName>
        <ecNumber evidence="2">2.7.13.3</ecNumber>
    </recommendedName>
</protein>
<feature type="domain" description="PAC" evidence="20">
    <location>
        <begin position="96"/>
        <end position="150"/>
    </location>
</feature>
<feature type="region of interest" description="Disordered" evidence="17">
    <location>
        <begin position="366"/>
        <end position="391"/>
    </location>
</feature>
<keyword evidence="13" id="KW-0067">ATP-binding</keyword>
<evidence type="ECO:0000313" key="22">
    <source>
        <dbReference type="Proteomes" id="UP000663508"/>
    </source>
</evidence>
<keyword evidence="12 21" id="KW-0418">Kinase</keyword>
<dbReference type="GO" id="GO:0005524">
    <property type="term" value="F:ATP binding"/>
    <property type="evidence" value="ECO:0007669"/>
    <property type="project" value="UniProtKB-KW"/>
</dbReference>
<keyword evidence="14" id="KW-0157">Chromophore</keyword>
<keyword evidence="11" id="KW-0547">Nucleotide-binding</keyword>
<evidence type="ECO:0000256" key="8">
    <source>
        <dbReference type="ARBA" id="ARBA00022643"/>
    </source>
</evidence>
<dbReference type="PANTHER" id="PTHR41523:SF8">
    <property type="entry name" value="ETHYLENE RESPONSE SENSOR PROTEIN"/>
    <property type="match status" value="1"/>
</dbReference>
<dbReference type="Pfam" id="PF13581">
    <property type="entry name" value="HATPase_c_2"/>
    <property type="match status" value="1"/>
</dbReference>
<keyword evidence="8" id="KW-0288">FMN</keyword>
<evidence type="ECO:0000256" key="13">
    <source>
        <dbReference type="ARBA" id="ARBA00022840"/>
    </source>
</evidence>
<dbReference type="InterPro" id="IPR000700">
    <property type="entry name" value="PAS-assoc_C"/>
</dbReference>
<dbReference type="KEGG" id="mind:mvi_11590"/>
<dbReference type="SMART" id="SM00091">
    <property type="entry name" value="PAS"/>
    <property type="match status" value="1"/>
</dbReference>
<dbReference type="InterPro" id="IPR011102">
    <property type="entry name" value="Sig_transdc_His_kinase_HWE"/>
</dbReference>
<dbReference type="InterPro" id="IPR005467">
    <property type="entry name" value="His_kinase_dom"/>
</dbReference>
<evidence type="ECO:0000256" key="16">
    <source>
        <dbReference type="ARBA" id="ARBA00023170"/>
    </source>
</evidence>
<reference evidence="21" key="1">
    <citation type="submission" date="2020-11" db="EMBL/GenBank/DDBJ databases">
        <title>Complete genome sequence of a novel pathogenic Methylobacterium strain isolated from rice in Vietnam.</title>
        <authorList>
            <person name="Lai K."/>
            <person name="Okazaki S."/>
            <person name="Higashi K."/>
            <person name="Mori H."/>
            <person name="Toyoda A."/>
            <person name="Kurokawa K."/>
        </authorList>
    </citation>
    <scope>NUCLEOTIDE SEQUENCE</scope>
    <source>
        <strain evidence="21">VL1</strain>
    </source>
</reference>
<dbReference type="SMART" id="SM00387">
    <property type="entry name" value="HATPase_c"/>
    <property type="match status" value="1"/>
</dbReference>
<name>A0A8H9C515_9HYPH</name>
<keyword evidence="5" id="KW-0597">Phosphoprotein</keyword>
<dbReference type="SMART" id="SM00086">
    <property type="entry name" value="PAC"/>
    <property type="match status" value="1"/>
</dbReference>
<evidence type="ECO:0000256" key="12">
    <source>
        <dbReference type="ARBA" id="ARBA00022777"/>
    </source>
</evidence>
<dbReference type="PANTHER" id="PTHR41523">
    <property type="entry name" value="TWO-COMPONENT SYSTEM SENSOR PROTEIN"/>
    <property type="match status" value="1"/>
</dbReference>
<dbReference type="GO" id="GO:0004673">
    <property type="term" value="F:protein histidine kinase activity"/>
    <property type="evidence" value="ECO:0007669"/>
    <property type="project" value="UniProtKB-EC"/>
</dbReference>
<dbReference type="AlphaFoldDB" id="A0A8H9C515"/>